<organism evidence="2 3">
    <name type="scientific">Actinomadura alba</name>
    <dbReference type="NCBI Taxonomy" id="406431"/>
    <lineage>
        <taxon>Bacteria</taxon>
        <taxon>Bacillati</taxon>
        <taxon>Actinomycetota</taxon>
        <taxon>Actinomycetes</taxon>
        <taxon>Streptosporangiales</taxon>
        <taxon>Thermomonosporaceae</taxon>
        <taxon>Actinomadura</taxon>
    </lineage>
</organism>
<keyword evidence="1" id="KW-1133">Transmembrane helix</keyword>
<evidence type="ECO:0000313" key="3">
    <source>
        <dbReference type="Proteomes" id="UP000805614"/>
    </source>
</evidence>
<feature type="transmembrane region" description="Helical" evidence="1">
    <location>
        <begin position="80"/>
        <end position="99"/>
    </location>
</feature>
<feature type="transmembrane region" description="Helical" evidence="1">
    <location>
        <begin position="132"/>
        <end position="152"/>
    </location>
</feature>
<dbReference type="InterPro" id="IPR013901">
    <property type="entry name" value="Anthrone_oxy"/>
</dbReference>
<proteinExistence type="predicted"/>
<keyword evidence="3" id="KW-1185">Reference proteome</keyword>
<dbReference type="Pfam" id="PF08592">
    <property type="entry name" value="Anthrone_oxy"/>
    <property type="match status" value="1"/>
</dbReference>
<sequence length="153" mass="16164">MAVDILLAAFLLLSGGLAGVLFAVEVAIVPTVGALPGEGYVQVHRLLDRRFDPLMPRVNKVALVICVGVIVLAGDMWPRVALALAGLCIIGVAVVSEGWNVRINRDIDAWDPADPPADWPRVRTRWAAANRIRALLAVAGFVAAIVGAALAWG</sequence>
<keyword evidence="1" id="KW-0812">Transmembrane</keyword>
<reference evidence="2 3" key="1">
    <citation type="submission" date="2020-06" db="EMBL/GenBank/DDBJ databases">
        <title>Actinomadura xiongansis sp. nov., isolated from soil of Baiyangdian.</title>
        <authorList>
            <person name="Zhang X."/>
        </authorList>
    </citation>
    <scope>NUCLEOTIDE SEQUENCE [LARGE SCALE GENOMIC DNA]</scope>
    <source>
        <strain evidence="2 3">HBUM206468</strain>
    </source>
</reference>
<name>A0ABR7LUC7_9ACTN</name>
<evidence type="ECO:0000256" key="1">
    <source>
        <dbReference type="SAM" id="Phobius"/>
    </source>
</evidence>
<comment type="caution">
    <text evidence="2">The sequence shown here is derived from an EMBL/GenBank/DDBJ whole genome shotgun (WGS) entry which is preliminary data.</text>
</comment>
<keyword evidence="1" id="KW-0472">Membrane</keyword>
<protein>
    <submittedName>
        <fullName evidence="2">DUF1772 domain-containing protein</fullName>
    </submittedName>
</protein>
<gene>
    <name evidence="2" type="ORF">HKK74_23170</name>
</gene>
<dbReference type="EMBL" id="JABVEC010000018">
    <property type="protein sequence ID" value="MBC6468375.1"/>
    <property type="molecule type" value="Genomic_DNA"/>
</dbReference>
<dbReference type="RefSeq" id="WP_187245380.1">
    <property type="nucleotide sequence ID" value="NZ_BAAAOK010000015.1"/>
</dbReference>
<evidence type="ECO:0000313" key="2">
    <source>
        <dbReference type="EMBL" id="MBC6468375.1"/>
    </source>
</evidence>
<feature type="transmembrane region" description="Helical" evidence="1">
    <location>
        <begin position="6"/>
        <end position="36"/>
    </location>
</feature>
<accession>A0ABR7LUC7</accession>
<dbReference type="Proteomes" id="UP000805614">
    <property type="component" value="Unassembled WGS sequence"/>
</dbReference>